<evidence type="ECO:0000256" key="5">
    <source>
        <dbReference type="ARBA" id="ARBA00078118"/>
    </source>
</evidence>
<evidence type="ECO:0000256" key="2">
    <source>
        <dbReference type="ARBA" id="ARBA00022679"/>
    </source>
</evidence>
<proteinExistence type="inferred from homology"/>
<dbReference type="EC" id="2.5.1.18" evidence="1"/>
<dbReference type="InterPro" id="IPR036249">
    <property type="entry name" value="Thioredoxin-like_sf"/>
</dbReference>
<reference evidence="9" key="1">
    <citation type="submission" date="2016-11" db="UniProtKB">
        <authorList>
            <consortium name="WormBaseParasite"/>
        </authorList>
    </citation>
    <scope>IDENTIFICATION</scope>
</reference>
<dbReference type="SUPFAM" id="SSF52833">
    <property type="entry name" value="Thioredoxin-like"/>
    <property type="match status" value="1"/>
</dbReference>
<organism evidence="8 9">
    <name type="scientific">Heterorhabditis bacteriophora</name>
    <name type="common">Entomopathogenic nematode worm</name>
    <dbReference type="NCBI Taxonomy" id="37862"/>
    <lineage>
        <taxon>Eukaryota</taxon>
        <taxon>Metazoa</taxon>
        <taxon>Ecdysozoa</taxon>
        <taxon>Nematoda</taxon>
        <taxon>Chromadorea</taxon>
        <taxon>Rhabditida</taxon>
        <taxon>Rhabditina</taxon>
        <taxon>Rhabditomorpha</taxon>
        <taxon>Strongyloidea</taxon>
        <taxon>Heterorhabditidae</taxon>
        <taxon>Heterorhabditis</taxon>
    </lineage>
</organism>
<dbReference type="PANTHER" id="PTHR23021:SF11">
    <property type="entry name" value="SERPENTINE RECEPTOR, CLASS T"/>
    <property type="match status" value="1"/>
</dbReference>
<feature type="transmembrane region" description="Helical" evidence="6">
    <location>
        <begin position="111"/>
        <end position="135"/>
    </location>
</feature>
<dbReference type="Pfam" id="PF10321">
    <property type="entry name" value="7TM_GPCR_Srt"/>
    <property type="match status" value="1"/>
</dbReference>
<dbReference type="Proteomes" id="UP000095283">
    <property type="component" value="Unplaced"/>
</dbReference>
<dbReference type="InterPro" id="IPR004045">
    <property type="entry name" value="Glutathione_S-Trfase_N"/>
</dbReference>
<evidence type="ECO:0000313" key="9">
    <source>
        <dbReference type="WBParaSite" id="Hba_19507"/>
    </source>
</evidence>
<feature type="transmembrane region" description="Helical" evidence="6">
    <location>
        <begin position="41"/>
        <end position="64"/>
    </location>
</feature>
<dbReference type="SUPFAM" id="SSF81321">
    <property type="entry name" value="Family A G protein-coupled receptor-like"/>
    <property type="match status" value="1"/>
</dbReference>
<keyword evidence="6" id="KW-0812">Transmembrane</keyword>
<dbReference type="GO" id="GO:0004364">
    <property type="term" value="F:glutathione transferase activity"/>
    <property type="evidence" value="ECO:0007669"/>
    <property type="project" value="UniProtKB-EC"/>
</dbReference>
<evidence type="ECO:0000313" key="8">
    <source>
        <dbReference type="Proteomes" id="UP000095283"/>
    </source>
</evidence>
<evidence type="ECO:0000256" key="3">
    <source>
        <dbReference type="ARBA" id="ARBA00038317"/>
    </source>
</evidence>
<comment type="catalytic activity">
    <reaction evidence="4">
        <text>RX + glutathione = an S-substituted glutathione + a halide anion + H(+)</text>
        <dbReference type="Rhea" id="RHEA:16437"/>
        <dbReference type="ChEBI" id="CHEBI:15378"/>
        <dbReference type="ChEBI" id="CHEBI:16042"/>
        <dbReference type="ChEBI" id="CHEBI:17792"/>
        <dbReference type="ChEBI" id="CHEBI:57925"/>
        <dbReference type="ChEBI" id="CHEBI:90779"/>
        <dbReference type="EC" id="2.5.1.18"/>
    </reaction>
</comment>
<dbReference type="InterPro" id="IPR019425">
    <property type="entry name" value="7TM_GPCR_serpentine_rcpt_Srt"/>
</dbReference>
<dbReference type="WBParaSite" id="Hba_19507">
    <property type="protein sequence ID" value="Hba_19507"/>
    <property type="gene ID" value="Hba_19507"/>
</dbReference>
<accession>A0A1I7XNZ4</accession>
<evidence type="ECO:0000259" key="7">
    <source>
        <dbReference type="PROSITE" id="PS50404"/>
    </source>
</evidence>
<sequence>MDYDGGLVYVILHGHPHPVLYNCSSKSEDEWYETGVKRPFLGLYFIISGIILELLYIPCLMVIMQNDMIKNSCYKIMVMLGILDIWCLFVNSVVTGYLAFVGAVYCTHPLFIYITGGLGCTTICSFNAIAAYIYVYMQFFHSPNWLIVLGQIAWQYSHEAMTKHEQKHSYTLYYFDSRGRAEPIRLIFHYFNVHFNDQRLTKEEWVNMKPDSPMGQLPYLSVDDGKIILCQMTAICRYLAKSLKPEEC</sequence>
<dbReference type="FunFam" id="3.40.30.10:FF:000035">
    <property type="entry name" value="hematopoietic prostaglandin D synthase"/>
    <property type="match status" value="1"/>
</dbReference>
<feature type="domain" description="GST N-terminal" evidence="7">
    <location>
        <begin position="168"/>
        <end position="247"/>
    </location>
</feature>
<dbReference type="Gene3D" id="3.40.30.10">
    <property type="entry name" value="Glutaredoxin"/>
    <property type="match status" value="1"/>
</dbReference>
<name>A0A1I7XNZ4_HETBA</name>
<dbReference type="AlphaFoldDB" id="A0A1I7XNZ4"/>
<keyword evidence="6" id="KW-1133">Transmembrane helix</keyword>
<comment type="similarity">
    <text evidence="3">Belongs to the GST superfamily. Sigma family.</text>
</comment>
<keyword evidence="6" id="KW-0472">Membrane</keyword>
<dbReference type="CDD" id="cd03039">
    <property type="entry name" value="GST_N_Sigma_like"/>
    <property type="match status" value="1"/>
</dbReference>
<dbReference type="PROSITE" id="PS50404">
    <property type="entry name" value="GST_NTER"/>
    <property type="match status" value="1"/>
</dbReference>
<evidence type="ECO:0000256" key="6">
    <source>
        <dbReference type="SAM" id="Phobius"/>
    </source>
</evidence>
<keyword evidence="8" id="KW-1185">Reference proteome</keyword>
<feature type="transmembrane region" description="Helical" evidence="6">
    <location>
        <begin position="76"/>
        <end position="105"/>
    </location>
</feature>
<dbReference type="GO" id="GO:0004602">
    <property type="term" value="F:glutathione peroxidase activity"/>
    <property type="evidence" value="ECO:0007669"/>
    <property type="project" value="UniProtKB-ARBA"/>
</dbReference>
<dbReference type="Pfam" id="PF02798">
    <property type="entry name" value="GST_N"/>
    <property type="match status" value="1"/>
</dbReference>
<keyword evidence="2" id="KW-0808">Transferase</keyword>
<dbReference type="PANTHER" id="PTHR23021">
    <property type="entry name" value="SERPENTINE RECEPTOR, CLASS T"/>
    <property type="match status" value="1"/>
</dbReference>
<evidence type="ECO:0000256" key="4">
    <source>
        <dbReference type="ARBA" id="ARBA00047960"/>
    </source>
</evidence>
<evidence type="ECO:0000256" key="1">
    <source>
        <dbReference type="ARBA" id="ARBA00012452"/>
    </source>
</evidence>
<protein>
    <recommendedName>
        <fullName evidence="1">glutathione transferase</fullName>
        <ecNumber evidence="1">2.5.1.18</ecNumber>
    </recommendedName>
    <alternativeName>
        <fullName evidence="5">GST class-sigma</fullName>
    </alternativeName>
</protein>